<comment type="caution">
    <text evidence="2">The sequence shown here is derived from an EMBL/GenBank/DDBJ whole genome shotgun (WGS) entry which is preliminary data.</text>
</comment>
<protein>
    <submittedName>
        <fullName evidence="2">Uncharacterized protein</fullName>
    </submittedName>
</protein>
<sequence length="82" mass="9118">MNVKDEDMDEGENDDDEDKGEEEQNESNILPFLGLPHKSVATSLNPAGSHKIHEKRASISSNLFKRDGKAEKKNRNTGTKPP</sequence>
<gene>
    <name evidence="2" type="ORF">E2C01_040565</name>
</gene>
<feature type="compositionally biased region" description="Acidic residues" evidence="1">
    <location>
        <begin position="1"/>
        <end position="25"/>
    </location>
</feature>
<dbReference type="Proteomes" id="UP000324222">
    <property type="component" value="Unassembled WGS sequence"/>
</dbReference>
<dbReference type="EMBL" id="VSRR010007407">
    <property type="protein sequence ID" value="MPC46835.1"/>
    <property type="molecule type" value="Genomic_DNA"/>
</dbReference>
<reference evidence="2 3" key="1">
    <citation type="submission" date="2019-05" db="EMBL/GenBank/DDBJ databases">
        <title>Another draft genome of Portunus trituberculatus and its Hox gene families provides insights of decapod evolution.</title>
        <authorList>
            <person name="Jeong J.-H."/>
            <person name="Song I."/>
            <person name="Kim S."/>
            <person name="Choi T."/>
            <person name="Kim D."/>
            <person name="Ryu S."/>
            <person name="Kim W."/>
        </authorList>
    </citation>
    <scope>NUCLEOTIDE SEQUENCE [LARGE SCALE GENOMIC DNA]</scope>
    <source>
        <tissue evidence="2">Muscle</tissue>
    </source>
</reference>
<accession>A0A5B7FMZ9</accession>
<keyword evidence="3" id="KW-1185">Reference proteome</keyword>
<feature type="region of interest" description="Disordered" evidence="1">
    <location>
        <begin position="1"/>
        <end position="82"/>
    </location>
</feature>
<evidence type="ECO:0000313" key="3">
    <source>
        <dbReference type="Proteomes" id="UP000324222"/>
    </source>
</evidence>
<proteinExistence type="predicted"/>
<evidence type="ECO:0000313" key="2">
    <source>
        <dbReference type="EMBL" id="MPC46835.1"/>
    </source>
</evidence>
<organism evidence="2 3">
    <name type="scientific">Portunus trituberculatus</name>
    <name type="common">Swimming crab</name>
    <name type="synonym">Neptunus trituberculatus</name>
    <dbReference type="NCBI Taxonomy" id="210409"/>
    <lineage>
        <taxon>Eukaryota</taxon>
        <taxon>Metazoa</taxon>
        <taxon>Ecdysozoa</taxon>
        <taxon>Arthropoda</taxon>
        <taxon>Crustacea</taxon>
        <taxon>Multicrustacea</taxon>
        <taxon>Malacostraca</taxon>
        <taxon>Eumalacostraca</taxon>
        <taxon>Eucarida</taxon>
        <taxon>Decapoda</taxon>
        <taxon>Pleocyemata</taxon>
        <taxon>Brachyura</taxon>
        <taxon>Eubrachyura</taxon>
        <taxon>Portunoidea</taxon>
        <taxon>Portunidae</taxon>
        <taxon>Portuninae</taxon>
        <taxon>Portunus</taxon>
    </lineage>
</organism>
<name>A0A5B7FMZ9_PORTR</name>
<feature type="compositionally biased region" description="Basic and acidic residues" evidence="1">
    <location>
        <begin position="64"/>
        <end position="74"/>
    </location>
</feature>
<evidence type="ECO:0000256" key="1">
    <source>
        <dbReference type="SAM" id="MobiDB-lite"/>
    </source>
</evidence>
<dbReference type="AlphaFoldDB" id="A0A5B7FMZ9"/>